<dbReference type="RefSeq" id="WP_194366572.1">
    <property type="nucleotide sequence ID" value="NZ_CP054493.1"/>
</dbReference>
<organism evidence="1 2">
    <name type="scientific">Candidatus Sulfurimonas marisnigri</name>
    <dbReference type="NCBI Taxonomy" id="2740405"/>
    <lineage>
        <taxon>Bacteria</taxon>
        <taxon>Pseudomonadati</taxon>
        <taxon>Campylobacterota</taxon>
        <taxon>Epsilonproteobacteria</taxon>
        <taxon>Campylobacterales</taxon>
        <taxon>Sulfurimonadaceae</taxon>
        <taxon>Sulfurimonas</taxon>
    </lineage>
</organism>
<accession>A0A7S7LZW5</accession>
<evidence type="ECO:0000313" key="2">
    <source>
        <dbReference type="Proteomes" id="UP000593836"/>
    </source>
</evidence>
<evidence type="ECO:0008006" key="3">
    <source>
        <dbReference type="Google" id="ProtNLM"/>
    </source>
</evidence>
<protein>
    <recommendedName>
        <fullName evidence="3">SF3 helicase domain-containing protein</fullName>
    </recommendedName>
</protein>
<sequence>MNFVVNKIRDNNQYVGIKYQSDPFRDNSSVEFNAQVMTITFNDLFPIVPEAKEDDSIVTDYKEHFKDLDMFLDFLLASRFGADRKKAYMWFRAQSDWGKSWLFQGVLSGLKLATTITESELKKSYSGGASGFTADMFTHSWFLFIDEFKSAVSEIKNITHELSFSPKFQGQVTVPLYAKIFSSAENVSSLNNDGMVESQFANRFIFWTEEGRLTGRDLYANNQLLYTKVIISYVYNYLKTKAEMYISLGEIEASNRANEVLNQIIKAKEVATVSVEEVLAERIEEFKEEYQDIFELREQFFIYEDYVYVKHKGKFIEAFLNTYFSEVEIKIIRHKEQNMILGISDSERYTKRVGGKSVSGYKWKRIEKPVQILKDTPFDFELGEVS</sequence>
<dbReference type="AlphaFoldDB" id="A0A7S7LZW5"/>
<name>A0A7S7LZW5_9BACT</name>
<keyword evidence="2" id="KW-1185">Reference proteome</keyword>
<evidence type="ECO:0000313" key="1">
    <source>
        <dbReference type="EMBL" id="QOY54527.1"/>
    </source>
</evidence>
<gene>
    <name evidence="1" type="ORF">HUE87_11775</name>
</gene>
<reference evidence="1 2" key="1">
    <citation type="submission" date="2020-05" db="EMBL/GenBank/DDBJ databases">
        <title>Sulfurimonas marisnigri, sp. nov., and Sulfurimonas baltica, sp. nov., manganese oxide reducing chemolithoautotrophs of the class Epsilonproteobacteria isolated from the pelagic redoxclines of the Black and Baltic Seas and emended description of the genus Sulfurimonas.</title>
        <authorList>
            <person name="Henkel J.V."/>
            <person name="Laudan C."/>
            <person name="Werner J."/>
            <person name="Neu T."/>
            <person name="Plewe S."/>
            <person name="Sproer C."/>
            <person name="Bunk B."/>
            <person name="Schulz-Vogt H.N."/>
        </authorList>
    </citation>
    <scope>NUCLEOTIDE SEQUENCE [LARGE SCALE GENOMIC DNA]</scope>
    <source>
        <strain evidence="1 2">SoZ1</strain>
    </source>
</reference>
<dbReference type="Proteomes" id="UP000593836">
    <property type="component" value="Chromosome"/>
</dbReference>
<dbReference type="EMBL" id="CP054493">
    <property type="protein sequence ID" value="QOY54527.1"/>
    <property type="molecule type" value="Genomic_DNA"/>
</dbReference>
<proteinExistence type="predicted"/>
<dbReference type="KEGG" id="smas:HUE87_11775"/>